<accession>A0A9D2BGZ8</accession>
<evidence type="ECO:0000313" key="3">
    <source>
        <dbReference type="Proteomes" id="UP000886890"/>
    </source>
</evidence>
<dbReference type="PANTHER" id="PTHR43451:SF1">
    <property type="entry name" value="ACETYLTRANSFERASE"/>
    <property type="match status" value="1"/>
</dbReference>
<dbReference type="Proteomes" id="UP000886890">
    <property type="component" value="Unassembled WGS sequence"/>
</dbReference>
<dbReference type="InterPro" id="IPR000182">
    <property type="entry name" value="GNAT_dom"/>
</dbReference>
<protein>
    <submittedName>
        <fullName evidence="2">GNAT family N-acetyltransferase</fullName>
        <ecNumber evidence="2">2.3.1.-</ecNumber>
    </submittedName>
</protein>
<comment type="caution">
    <text evidence="2">The sequence shown here is derived from an EMBL/GenBank/DDBJ whole genome shotgun (WGS) entry which is preliminary data.</text>
</comment>
<dbReference type="EMBL" id="DXEK01000018">
    <property type="protein sequence ID" value="HIX76240.1"/>
    <property type="molecule type" value="Genomic_DNA"/>
</dbReference>
<organism evidence="2 3">
    <name type="scientific">Candidatus Fusicatenibacter merdavium</name>
    <dbReference type="NCBI Taxonomy" id="2838600"/>
    <lineage>
        <taxon>Bacteria</taxon>
        <taxon>Bacillati</taxon>
        <taxon>Bacillota</taxon>
        <taxon>Clostridia</taxon>
        <taxon>Lachnospirales</taxon>
        <taxon>Lachnospiraceae</taxon>
        <taxon>Fusicatenibacter</taxon>
    </lineage>
</organism>
<dbReference type="GO" id="GO:0016747">
    <property type="term" value="F:acyltransferase activity, transferring groups other than amino-acyl groups"/>
    <property type="evidence" value="ECO:0007669"/>
    <property type="project" value="InterPro"/>
</dbReference>
<dbReference type="SUPFAM" id="SSF55729">
    <property type="entry name" value="Acyl-CoA N-acyltransferases (Nat)"/>
    <property type="match status" value="1"/>
</dbReference>
<gene>
    <name evidence="2" type="ORF">H9734_01385</name>
</gene>
<dbReference type="AlphaFoldDB" id="A0A9D2BGZ8"/>
<proteinExistence type="predicted"/>
<dbReference type="PANTHER" id="PTHR43451">
    <property type="entry name" value="ACETYLTRANSFERASE (GNAT) FAMILY PROTEIN"/>
    <property type="match status" value="1"/>
</dbReference>
<keyword evidence="2" id="KW-0012">Acyltransferase</keyword>
<evidence type="ECO:0000313" key="2">
    <source>
        <dbReference type="EMBL" id="HIX76240.1"/>
    </source>
</evidence>
<dbReference type="Pfam" id="PF13673">
    <property type="entry name" value="Acetyltransf_10"/>
    <property type="match status" value="1"/>
</dbReference>
<keyword evidence="2" id="KW-0808">Transferase</keyword>
<feature type="domain" description="N-acetyltransferase" evidence="1">
    <location>
        <begin position="1"/>
        <end position="154"/>
    </location>
</feature>
<reference evidence="2" key="2">
    <citation type="submission" date="2021-04" db="EMBL/GenBank/DDBJ databases">
        <authorList>
            <person name="Gilroy R."/>
        </authorList>
    </citation>
    <scope>NUCLEOTIDE SEQUENCE</scope>
    <source>
        <strain evidence="2">CHK183-1962</strain>
    </source>
</reference>
<dbReference type="InterPro" id="IPR052564">
    <property type="entry name" value="N-acetyltrans/Recomb-assoc"/>
</dbReference>
<name>A0A9D2BGZ8_9FIRM</name>
<dbReference type="CDD" id="cd04301">
    <property type="entry name" value="NAT_SF"/>
    <property type="match status" value="1"/>
</dbReference>
<dbReference type="PROSITE" id="PS51186">
    <property type="entry name" value="GNAT"/>
    <property type="match status" value="1"/>
</dbReference>
<reference evidence="2" key="1">
    <citation type="journal article" date="2021" name="PeerJ">
        <title>Extensive microbial diversity within the chicken gut microbiome revealed by metagenomics and culture.</title>
        <authorList>
            <person name="Gilroy R."/>
            <person name="Ravi A."/>
            <person name="Getino M."/>
            <person name="Pursley I."/>
            <person name="Horton D.L."/>
            <person name="Alikhan N.F."/>
            <person name="Baker D."/>
            <person name="Gharbi K."/>
            <person name="Hall N."/>
            <person name="Watson M."/>
            <person name="Adriaenssens E.M."/>
            <person name="Foster-Nyarko E."/>
            <person name="Jarju S."/>
            <person name="Secka A."/>
            <person name="Antonio M."/>
            <person name="Oren A."/>
            <person name="Chaudhuri R.R."/>
            <person name="La Ragione R."/>
            <person name="Hildebrand F."/>
            <person name="Pallen M.J."/>
        </authorList>
    </citation>
    <scope>NUCLEOTIDE SEQUENCE</scope>
    <source>
        <strain evidence="2">CHK183-1962</strain>
    </source>
</reference>
<dbReference type="Gene3D" id="3.40.630.30">
    <property type="match status" value="1"/>
</dbReference>
<sequence>MILRRFRPKDLPEIADLFSDTIYRVNSRDYTPEQVRVWAAGRDRLARNPDFFRKLYTMVAVKCGKIVGYGNIDDTGYLDHLYVHSDFQGQGIASSICRELEHHAALQQVPEITVHASITAKPFFEKRGYQTIAEQQVERQGILLTNYQMKKDIAVQPEEL</sequence>
<evidence type="ECO:0000259" key="1">
    <source>
        <dbReference type="PROSITE" id="PS51186"/>
    </source>
</evidence>
<dbReference type="InterPro" id="IPR016181">
    <property type="entry name" value="Acyl_CoA_acyltransferase"/>
</dbReference>
<dbReference type="EC" id="2.3.1.-" evidence="2"/>